<evidence type="ECO:0000256" key="1">
    <source>
        <dbReference type="SAM" id="MobiDB-lite"/>
    </source>
</evidence>
<gene>
    <name evidence="2" type="ORF">CAPTEDRAFT_184969</name>
</gene>
<evidence type="ECO:0000313" key="3">
    <source>
        <dbReference type="EnsemblMetazoa" id="CapteP184969"/>
    </source>
</evidence>
<dbReference type="Proteomes" id="UP000014760">
    <property type="component" value="Unassembled WGS sequence"/>
</dbReference>
<name>R7UNJ3_CAPTE</name>
<accession>R7UNJ3</accession>
<keyword evidence="4" id="KW-1185">Reference proteome</keyword>
<dbReference type="EMBL" id="AMQN01007993">
    <property type="status" value="NOT_ANNOTATED_CDS"/>
    <property type="molecule type" value="Genomic_DNA"/>
</dbReference>
<evidence type="ECO:0000313" key="2">
    <source>
        <dbReference type="EMBL" id="ELU04966.1"/>
    </source>
</evidence>
<organism evidence="2">
    <name type="scientific">Capitella teleta</name>
    <name type="common">Polychaete worm</name>
    <dbReference type="NCBI Taxonomy" id="283909"/>
    <lineage>
        <taxon>Eukaryota</taxon>
        <taxon>Metazoa</taxon>
        <taxon>Spiralia</taxon>
        <taxon>Lophotrochozoa</taxon>
        <taxon>Annelida</taxon>
        <taxon>Polychaeta</taxon>
        <taxon>Sedentaria</taxon>
        <taxon>Scolecida</taxon>
        <taxon>Capitellidae</taxon>
        <taxon>Capitella</taxon>
    </lineage>
</organism>
<reference evidence="3" key="3">
    <citation type="submission" date="2015-06" db="UniProtKB">
        <authorList>
            <consortium name="EnsemblMetazoa"/>
        </authorList>
    </citation>
    <scope>IDENTIFICATION</scope>
</reference>
<protein>
    <submittedName>
        <fullName evidence="2 3">Uncharacterized protein</fullName>
    </submittedName>
</protein>
<feature type="compositionally biased region" description="Polar residues" evidence="1">
    <location>
        <begin position="114"/>
        <end position="129"/>
    </location>
</feature>
<dbReference type="AlphaFoldDB" id="R7UNJ3"/>
<reference evidence="2 4" key="2">
    <citation type="journal article" date="2013" name="Nature">
        <title>Insights into bilaterian evolution from three spiralian genomes.</title>
        <authorList>
            <person name="Simakov O."/>
            <person name="Marletaz F."/>
            <person name="Cho S.J."/>
            <person name="Edsinger-Gonzales E."/>
            <person name="Havlak P."/>
            <person name="Hellsten U."/>
            <person name="Kuo D.H."/>
            <person name="Larsson T."/>
            <person name="Lv J."/>
            <person name="Arendt D."/>
            <person name="Savage R."/>
            <person name="Osoegawa K."/>
            <person name="de Jong P."/>
            <person name="Grimwood J."/>
            <person name="Chapman J.A."/>
            <person name="Shapiro H."/>
            <person name="Aerts A."/>
            <person name="Otillar R.P."/>
            <person name="Terry A.Y."/>
            <person name="Boore J.L."/>
            <person name="Grigoriev I.V."/>
            <person name="Lindberg D.R."/>
            <person name="Seaver E.C."/>
            <person name="Weisblat D.A."/>
            <person name="Putnam N.H."/>
            <person name="Rokhsar D.S."/>
        </authorList>
    </citation>
    <scope>NUCLEOTIDE SEQUENCE</scope>
    <source>
        <strain evidence="2 4">I ESC-2004</strain>
    </source>
</reference>
<proteinExistence type="predicted"/>
<evidence type="ECO:0000313" key="4">
    <source>
        <dbReference type="Proteomes" id="UP000014760"/>
    </source>
</evidence>
<feature type="region of interest" description="Disordered" evidence="1">
    <location>
        <begin position="194"/>
        <end position="223"/>
    </location>
</feature>
<reference evidence="4" key="1">
    <citation type="submission" date="2012-12" db="EMBL/GenBank/DDBJ databases">
        <authorList>
            <person name="Hellsten U."/>
            <person name="Grimwood J."/>
            <person name="Chapman J.A."/>
            <person name="Shapiro H."/>
            <person name="Aerts A."/>
            <person name="Otillar R.P."/>
            <person name="Terry A.Y."/>
            <person name="Boore J.L."/>
            <person name="Simakov O."/>
            <person name="Marletaz F."/>
            <person name="Cho S.-J."/>
            <person name="Edsinger-Gonzales E."/>
            <person name="Havlak P."/>
            <person name="Kuo D.-H."/>
            <person name="Larsson T."/>
            <person name="Lv J."/>
            <person name="Arendt D."/>
            <person name="Savage R."/>
            <person name="Osoegawa K."/>
            <person name="de Jong P."/>
            <person name="Lindberg D.R."/>
            <person name="Seaver E.C."/>
            <person name="Weisblat D.A."/>
            <person name="Putnam N.H."/>
            <person name="Grigoriev I.V."/>
            <person name="Rokhsar D.S."/>
        </authorList>
    </citation>
    <scope>NUCLEOTIDE SEQUENCE</scope>
    <source>
        <strain evidence="4">I ESC-2004</strain>
    </source>
</reference>
<feature type="region of interest" description="Disordered" evidence="1">
    <location>
        <begin position="100"/>
        <end position="144"/>
    </location>
</feature>
<dbReference type="EnsemblMetazoa" id="CapteT184969">
    <property type="protein sequence ID" value="CapteP184969"/>
    <property type="gene ID" value="CapteG184969"/>
</dbReference>
<dbReference type="HOGENOM" id="CLU_698779_0_0_1"/>
<sequence>MSRRLNQMNGDFLLQLRKPLRSEAGSLVRGHIHANRSELKRKVDILFNERNYRLNMLQRSQDAVYCTMLRAHKQKKLIQQMEYKKQQDQLRTQSIKSLASKTEEYQHEEEPNDSELQVQPQNEAQSDSIAPNEAVGDNTEESPLMTITQRAKVLEVSRGTPKKPSVHTRENSIIIEGNVKKFPKIDLALFTLKDSSSPTPPSPVLSTSRHLEEAPPTRAMSHPEPLSQIEMNRQKHREIGRRRKEILDKEPLNIFTKDGQGNVVPSILPFRRRRFQAPTLREIHFRQKMLRAQIEAKVDQELKIERFFHKLDDDGAQMKKWAVRQREPPKIQGPQKEKFKAEVTVSLNEMMRAFGQGQRIPENVDPKSFEALQYCKYLRSYTPKDRIQRRRASKG</sequence>
<dbReference type="EMBL" id="KB301925">
    <property type="protein sequence ID" value="ELU04966.1"/>
    <property type="molecule type" value="Genomic_DNA"/>
</dbReference>